<evidence type="ECO:0000256" key="2">
    <source>
        <dbReference type="SAM" id="Phobius"/>
    </source>
</evidence>
<protein>
    <recommendedName>
        <fullName evidence="3">CBM-cenC domain-containing protein</fullName>
    </recommendedName>
</protein>
<keyword evidence="5" id="KW-1185">Reference proteome</keyword>
<proteinExistence type="predicted"/>
<feature type="transmembrane region" description="Helical" evidence="2">
    <location>
        <begin position="35"/>
        <end position="56"/>
    </location>
</feature>
<feature type="domain" description="CBM-cenC" evidence="3">
    <location>
        <begin position="259"/>
        <end position="385"/>
    </location>
</feature>
<sequence length="603" mass="65416">MMSPPQTFVSKHSQSLLPEFSHVNPNRLGARQRDGAIYAIVLFSSLIVASIGLASLQLMRLQGRSAEESDDFIAARVYARAAVDIGMLRVRRDPFWRTQLGNGDWITRQSMDRGTFSLSATDPVDGDVTVGDNHPVVLTGTGQQGDARFQISVRLEVGPQTGSCLEVSMISGDDLDVDGTTLSSDQSICSNEKVDAGGGAVINANVEAYDNIDGSSYTKSTQQRTTRRTMPDPLHALDYYLSNGTTIDYSSLRTWPQPEILLNTTFESGTQNWVAQGDCTLQRSLMQKKDGLYSLRVTGRADQHAVAVQAISPDKLRSGDTYDVLLNVYPTANAKVQAVLTLETSDAASLSFMTSETTLDSNQWGRVGGRLTPTWSGTLTKATLHLLMDIADDYFMDSVSLLNTTYPADSYVLDGLLTPHHNPFGGSTNAKGIYLINCAGKDVRVGKSRIVGTLVFLNPGSDSIIHGPLVWEPAEQNYPALLTDATLWIGLSAAGFNETQVGTNLNPPETPYPINGGTSNSSFSDTDSYPSQISGLIYSTRDLRFSGESTICGIVIAEEKIRIEATSLNLNYDSSYLENPPPGFDAETVTMKVVPGTWQRQVN</sequence>
<organism evidence="4 5">
    <name type="scientific">Novipirellula caenicola</name>
    <dbReference type="NCBI Taxonomy" id="1536901"/>
    <lineage>
        <taxon>Bacteria</taxon>
        <taxon>Pseudomonadati</taxon>
        <taxon>Planctomycetota</taxon>
        <taxon>Planctomycetia</taxon>
        <taxon>Pirellulales</taxon>
        <taxon>Pirellulaceae</taxon>
        <taxon>Novipirellula</taxon>
    </lineage>
</organism>
<dbReference type="InterPro" id="IPR003305">
    <property type="entry name" value="CenC_carb-bd"/>
</dbReference>
<comment type="caution">
    <text evidence="4">The sequence shown here is derived from an EMBL/GenBank/DDBJ whole genome shotgun (WGS) entry which is preliminary data.</text>
</comment>
<dbReference type="Pfam" id="PF02018">
    <property type="entry name" value="CBM_4_9"/>
    <property type="match status" value="1"/>
</dbReference>
<gene>
    <name evidence="4" type="ORF">Rcae01_03104</name>
</gene>
<keyword evidence="1" id="KW-0378">Hydrolase</keyword>
<reference evidence="4 5" key="1">
    <citation type="submission" date="2024-02" db="EMBL/GenBank/DDBJ databases">
        <title>Rhodopirellula caenicola NBRC 110016.</title>
        <authorList>
            <person name="Ichikawa N."/>
            <person name="Katano-Makiyama Y."/>
            <person name="Hidaka K."/>
        </authorList>
    </citation>
    <scope>NUCLEOTIDE SEQUENCE [LARGE SCALE GENOMIC DNA]</scope>
    <source>
        <strain evidence="4 5">NBRC 110016</strain>
    </source>
</reference>
<dbReference type="InterPro" id="IPR008979">
    <property type="entry name" value="Galactose-bd-like_sf"/>
</dbReference>
<evidence type="ECO:0000256" key="1">
    <source>
        <dbReference type="ARBA" id="ARBA00022801"/>
    </source>
</evidence>
<evidence type="ECO:0000313" key="5">
    <source>
        <dbReference type="Proteomes" id="UP001416858"/>
    </source>
</evidence>
<evidence type="ECO:0000313" key="4">
    <source>
        <dbReference type="EMBL" id="GAA5507647.1"/>
    </source>
</evidence>
<dbReference type="EMBL" id="BAABRO010000006">
    <property type="protein sequence ID" value="GAA5507647.1"/>
    <property type="molecule type" value="Genomic_DNA"/>
</dbReference>
<evidence type="ECO:0000259" key="3">
    <source>
        <dbReference type="Pfam" id="PF02018"/>
    </source>
</evidence>
<keyword evidence="2" id="KW-0812">Transmembrane</keyword>
<accession>A0ABP9VR72</accession>
<dbReference type="SUPFAM" id="SSF49785">
    <property type="entry name" value="Galactose-binding domain-like"/>
    <property type="match status" value="1"/>
</dbReference>
<name>A0ABP9VR72_9BACT</name>
<keyword evidence="2" id="KW-0472">Membrane</keyword>
<dbReference type="Gene3D" id="2.60.120.260">
    <property type="entry name" value="Galactose-binding domain-like"/>
    <property type="match status" value="1"/>
</dbReference>
<dbReference type="Proteomes" id="UP001416858">
    <property type="component" value="Unassembled WGS sequence"/>
</dbReference>
<keyword evidence="2" id="KW-1133">Transmembrane helix</keyword>